<name>A0A7I7WFA4_MYCGU</name>
<dbReference type="InterPro" id="IPR014729">
    <property type="entry name" value="Rossmann-like_a/b/a_fold"/>
</dbReference>
<feature type="region of interest" description="Disordered" evidence="1">
    <location>
        <begin position="161"/>
        <end position="190"/>
    </location>
</feature>
<dbReference type="PANTHER" id="PTHR38657">
    <property type="entry name" value="SLR1343 PROTEIN"/>
    <property type="match status" value="1"/>
</dbReference>
<dbReference type="Gene3D" id="1.10.579.10">
    <property type="entry name" value="DNA Cyclobutane Dipyrimidine Photolyase, subunit A, domain 3"/>
    <property type="match status" value="1"/>
</dbReference>
<dbReference type="GO" id="GO:0016829">
    <property type="term" value="F:lyase activity"/>
    <property type="evidence" value="ECO:0007669"/>
    <property type="project" value="UniProtKB-KW"/>
</dbReference>
<protein>
    <submittedName>
        <fullName evidence="2">Deoxyribodipyrimidine photo-lyase</fullName>
    </submittedName>
</protein>
<dbReference type="EMBL" id="AP022608">
    <property type="protein sequence ID" value="BBZ16289.1"/>
    <property type="molecule type" value="Genomic_DNA"/>
</dbReference>
<reference evidence="2 3" key="1">
    <citation type="journal article" date="2019" name="Emerg. Microbes Infect.">
        <title>Comprehensive subspecies identification of 175 nontuberculous mycobacteria species based on 7547 genomic profiles.</title>
        <authorList>
            <person name="Matsumoto Y."/>
            <person name="Kinjo T."/>
            <person name="Motooka D."/>
            <person name="Nabeya D."/>
            <person name="Jung N."/>
            <person name="Uechi K."/>
            <person name="Horii T."/>
            <person name="Iida T."/>
            <person name="Fujita J."/>
            <person name="Nakamura S."/>
        </authorList>
    </citation>
    <scope>NUCLEOTIDE SEQUENCE [LARGE SCALE GENOMIC DNA]</scope>
    <source>
        <strain evidence="2 3">JCM 12688</strain>
    </source>
</reference>
<proteinExistence type="predicted"/>
<dbReference type="Pfam" id="PF04244">
    <property type="entry name" value="DPRP"/>
    <property type="match status" value="1"/>
</dbReference>
<dbReference type="InterPro" id="IPR036134">
    <property type="entry name" value="Crypto/Photolyase_FAD-like_sf"/>
</dbReference>
<dbReference type="Gene3D" id="1.25.40.80">
    <property type="match status" value="1"/>
</dbReference>
<keyword evidence="2" id="KW-0456">Lyase</keyword>
<feature type="compositionally biased region" description="Basic and acidic residues" evidence="1">
    <location>
        <begin position="161"/>
        <end position="173"/>
    </location>
</feature>
<organism evidence="2 3">
    <name type="scientific">Mycolicibacterium gadium</name>
    <name type="common">Mycobacterium gadium</name>
    <dbReference type="NCBI Taxonomy" id="1794"/>
    <lineage>
        <taxon>Bacteria</taxon>
        <taxon>Bacillati</taxon>
        <taxon>Actinomycetota</taxon>
        <taxon>Actinomycetes</taxon>
        <taxon>Mycobacteriales</taxon>
        <taxon>Mycobacteriaceae</taxon>
        <taxon>Mycolicibacterium</taxon>
    </lineage>
</organism>
<gene>
    <name evidence="2" type="ORF">MGAD_06240</name>
</gene>
<evidence type="ECO:0000313" key="3">
    <source>
        <dbReference type="Proteomes" id="UP000466187"/>
    </source>
</evidence>
<dbReference type="RefSeq" id="WP_179964703.1">
    <property type="nucleotide sequence ID" value="NZ_AP022608.1"/>
</dbReference>
<dbReference type="InterPro" id="IPR052551">
    <property type="entry name" value="UV-DNA_repair_photolyase"/>
</dbReference>
<evidence type="ECO:0000313" key="2">
    <source>
        <dbReference type="EMBL" id="BBZ16289.1"/>
    </source>
</evidence>
<dbReference type="SUPFAM" id="SSF48173">
    <property type="entry name" value="Cryptochrome/photolyase FAD-binding domain"/>
    <property type="match status" value="1"/>
</dbReference>
<dbReference type="InterPro" id="IPR007357">
    <property type="entry name" value="PhrB-like"/>
</dbReference>
<dbReference type="PANTHER" id="PTHR38657:SF1">
    <property type="entry name" value="SLR1343 PROTEIN"/>
    <property type="match status" value="1"/>
</dbReference>
<evidence type="ECO:0000256" key="1">
    <source>
        <dbReference type="SAM" id="MobiDB-lite"/>
    </source>
</evidence>
<dbReference type="KEGG" id="mgad:MGAD_06240"/>
<dbReference type="AlphaFoldDB" id="A0A7I7WFA4"/>
<accession>A0A7I7WFA4</accession>
<dbReference type="Proteomes" id="UP000466187">
    <property type="component" value="Chromosome"/>
</dbReference>
<sequence>MTAHDDTPLWLFADQLGPAVYGGEHAHREILLVEATSALRRRRYHRQKLHLVLSALRHAERDLGDRATLLKADDYTDALERFGRPVLVHEPTSHAAERFVHRLKKHGLVADGLPTPTFALPRAEFAEWAGNRTRFRMEDFYRDQRRRFDVLMDGADPVGRRWNYDEDNRESPPKKQATLGTPKPYRPREDDIDDQVRRDLDRMDIDTVGVDGPRLFAVTPSEAKRALTRFIDHRLELFGRYEDAMMGQDWAMSHSLLSVPLNLGVLHPLDAVHAAEQAYRQQQAPLAAVEGFIRQILGWREYMWHLYWHFGPAYLRNNKLDARAKLPDWWTDLEADAVTAECLRHALMGVRDRGWTHHIQRLMVLGNHALQRGYHPRELTEWFATTYVDGFRWVMPTNVIGMSQHADGGKLATKPYASGGAYINKMSDHCADCAYDPKKRLGDDACPFTAGYWAFVHRHRDLLAKNNRTQRAVSSMERLKDLDAVLEQEKARTHF</sequence>
<dbReference type="Gene3D" id="1.10.10.1710">
    <property type="entry name" value="Deoxyribodipyrimidine photolyase-related"/>
    <property type="match status" value="1"/>
</dbReference>
<dbReference type="Gene3D" id="3.40.50.620">
    <property type="entry name" value="HUPs"/>
    <property type="match status" value="1"/>
</dbReference>